<dbReference type="PANTHER" id="PTHR43280">
    <property type="entry name" value="ARAC-FAMILY TRANSCRIPTIONAL REGULATOR"/>
    <property type="match status" value="1"/>
</dbReference>
<sequence length="289" mass="33974">MEKLLYRPFDLQVSAEEQWEKLPLVYHFFEIVHILEGSGSREVNRNKLTFSQGDTFLFTPLDCRGFHSETPTRFCSIRFSEIFISQYKQAQDQERALRWLKQLEHIFFQHNRFQCIQITDPADHRIIGQLIHSMIEEHEQQKEHYQENMQHFISLLLNILARNVADSSRESSRHETEEPLINSMLVHIHTHIGEPDKLKMDYLAASFHLSGNYVSEYFKKFTGVGLQQYISQYRIKLVEQRLLNSALTIGQIADEFGFTDESHLNRVFRKHHGVSPTVFRKPAVKGQVA</sequence>
<dbReference type="AlphaFoldDB" id="A0A847RR30"/>
<evidence type="ECO:0000256" key="3">
    <source>
        <dbReference type="ARBA" id="ARBA00023163"/>
    </source>
</evidence>
<dbReference type="InterPro" id="IPR018060">
    <property type="entry name" value="HTH_AraC"/>
</dbReference>
<gene>
    <name evidence="5" type="ORF">HGH92_03430</name>
</gene>
<dbReference type="InterPro" id="IPR009057">
    <property type="entry name" value="Homeodomain-like_sf"/>
</dbReference>
<evidence type="ECO:0000256" key="1">
    <source>
        <dbReference type="ARBA" id="ARBA00023015"/>
    </source>
</evidence>
<dbReference type="RefSeq" id="WP_168869350.1">
    <property type="nucleotide sequence ID" value="NZ_JABAIA010000001.1"/>
</dbReference>
<dbReference type="Proteomes" id="UP000570474">
    <property type="component" value="Unassembled WGS sequence"/>
</dbReference>
<keyword evidence="2" id="KW-0238">DNA-binding</keyword>
<dbReference type="SUPFAM" id="SSF46689">
    <property type="entry name" value="Homeodomain-like"/>
    <property type="match status" value="1"/>
</dbReference>
<dbReference type="PANTHER" id="PTHR43280:SF2">
    <property type="entry name" value="HTH-TYPE TRANSCRIPTIONAL REGULATOR EXSA"/>
    <property type="match status" value="1"/>
</dbReference>
<protein>
    <submittedName>
        <fullName evidence="5">Helix-turn-helix transcriptional regulator</fullName>
    </submittedName>
</protein>
<evidence type="ECO:0000256" key="2">
    <source>
        <dbReference type="ARBA" id="ARBA00023125"/>
    </source>
</evidence>
<reference evidence="5 6" key="1">
    <citation type="submission" date="2020-04" db="EMBL/GenBank/DDBJ databases">
        <authorList>
            <person name="Yin C."/>
        </authorList>
    </citation>
    <scope>NUCLEOTIDE SEQUENCE [LARGE SCALE GENOMIC DNA]</scope>
    <source>
        <strain evidence="5 6">Ae27</strain>
    </source>
</reference>
<evidence type="ECO:0000313" key="5">
    <source>
        <dbReference type="EMBL" id="NLR63348.1"/>
    </source>
</evidence>
<name>A0A847RR30_9BACT</name>
<accession>A0A847RR30</accession>
<dbReference type="Gene3D" id="1.10.10.60">
    <property type="entry name" value="Homeodomain-like"/>
    <property type="match status" value="2"/>
</dbReference>
<dbReference type="EMBL" id="JABAIA010000001">
    <property type="protein sequence ID" value="NLR63348.1"/>
    <property type="molecule type" value="Genomic_DNA"/>
</dbReference>
<dbReference type="GO" id="GO:0003700">
    <property type="term" value="F:DNA-binding transcription factor activity"/>
    <property type="evidence" value="ECO:0007669"/>
    <property type="project" value="InterPro"/>
</dbReference>
<dbReference type="Pfam" id="PF12833">
    <property type="entry name" value="HTH_18"/>
    <property type="match status" value="1"/>
</dbReference>
<dbReference type="SMART" id="SM00342">
    <property type="entry name" value="HTH_ARAC"/>
    <property type="match status" value="1"/>
</dbReference>
<dbReference type="SUPFAM" id="SSF51215">
    <property type="entry name" value="Regulatory protein AraC"/>
    <property type="match status" value="1"/>
</dbReference>
<dbReference type="InterPro" id="IPR018062">
    <property type="entry name" value="HTH_AraC-typ_CS"/>
</dbReference>
<dbReference type="PROSITE" id="PS01124">
    <property type="entry name" value="HTH_ARAC_FAMILY_2"/>
    <property type="match status" value="1"/>
</dbReference>
<organism evidence="5 6">
    <name type="scientific">Chitinophaga varians</name>
    <dbReference type="NCBI Taxonomy" id="2202339"/>
    <lineage>
        <taxon>Bacteria</taxon>
        <taxon>Pseudomonadati</taxon>
        <taxon>Bacteroidota</taxon>
        <taxon>Chitinophagia</taxon>
        <taxon>Chitinophagales</taxon>
        <taxon>Chitinophagaceae</taxon>
        <taxon>Chitinophaga</taxon>
    </lineage>
</organism>
<dbReference type="PROSITE" id="PS00041">
    <property type="entry name" value="HTH_ARAC_FAMILY_1"/>
    <property type="match status" value="1"/>
</dbReference>
<proteinExistence type="predicted"/>
<feature type="domain" description="HTH araC/xylS-type" evidence="4">
    <location>
        <begin position="182"/>
        <end position="282"/>
    </location>
</feature>
<dbReference type="GO" id="GO:0043565">
    <property type="term" value="F:sequence-specific DNA binding"/>
    <property type="evidence" value="ECO:0007669"/>
    <property type="project" value="InterPro"/>
</dbReference>
<comment type="caution">
    <text evidence="5">The sequence shown here is derived from an EMBL/GenBank/DDBJ whole genome shotgun (WGS) entry which is preliminary data.</text>
</comment>
<keyword evidence="6" id="KW-1185">Reference proteome</keyword>
<keyword evidence="1" id="KW-0805">Transcription regulation</keyword>
<evidence type="ECO:0000313" key="6">
    <source>
        <dbReference type="Proteomes" id="UP000570474"/>
    </source>
</evidence>
<dbReference type="InterPro" id="IPR037923">
    <property type="entry name" value="HTH-like"/>
</dbReference>
<keyword evidence="3" id="KW-0804">Transcription</keyword>
<evidence type="ECO:0000259" key="4">
    <source>
        <dbReference type="PROSITE" id="PS01124"/>
    </source>
</evidence>